<gene>
    <name evidence="2" type="ORF">PENARI_c001G11982</name>
</gene>
<name>A0A1F5LXT9_PENAI</name>
<feature type="compositionally biased region" description="Basic and acidic residues" evidence="1">
    <location>
        <begin position="607"/>
        <end position="617"/>
    </location>
</feature>
<keyword evidence="3" id="KW-1185">Reference proteome</keyword>
<feature type="compositionally biased region" description="Acidic residues" evidence="1">
    <location>
        <begin position="297"/>
        <end position="311"/>
    </location>
</feature>
<dbReference type="EMBL" id="LXJU01000001">
    <property type="protein sequence ID" value="OGE57856.1"/>
    <property type="molecule type" value="Genomic_DNA"/>
</dbReference>
<protein>
    <submittedName>
        <fullName evidence="2">Uncharacterized protein</fullName>
    </submittedName>
</protein>
<organism evidence="2 3">
    <name type="scientific">Penicillium arizonense</name>
    <dbReference type="NCBI Taxonomy" id="1835702"/>
    <lineage>
        <taxon>Eukaryota</taxon>
        <taxon>Fungi</taxon>
        <taxon>Dikarya</taxon>
        <taxon>Ascomycota</taxon>
        <taxon>Pezizomycotina</taxon>
        <taxon>Eurotiomycetes</taxon>
        <taxon>Eurotiomycetidae</taxon>
        <taxon>Eurotiales</taxon>
        <taxon>Aspergillaceae</taxon>
        <taxon>Penicillium</taxon>
    </lineage>
</organism>
<evidence type="ECO:0000256" key="1">
    <source>
        <dbReference type="SAM" id="MobiDB-lite"/>
    </source>
</evidence>
<feature type="region of interest" description="Disordered" evidence="1">
    <location>
        <begin position="13"/>
        <end position="77"/>
    </location>
</feature>
<evidence type="ECO:0000313" key="2">
    <source>
        <dbReference type="EMBL" id="OGE57856.1"/>
    </source>
</evidence>
<sequence length="685" mass="77109">MFVISRLKRLLRRRPRVLSPVNTVPSSNKESPPPVHKKGSSSNYKEASSSNYKETSSSGNKETPRTPRPKLRFNRARVERWTRQLTESLGESPVNNSRPEVDNINYHIDFPGSSETGSLPSCWGELWTHDPEIRRFLWEDATPIERVDHNFRIFHHTPVYGPDPITLPSPASAYHSPASSPSPSSPSLASLTLLHLAAVSPHTPSPTLSHLMEPESSSSLATVPSTMVEFDNEGKLVTSAQERTSSVEDTEPEPPAERVQKRTSPTDDDLKPEKPIKRVKQLDFSGLDKKRKRSEDLDVDTVGDTEADLSDSDYSNFTPSESSSPVSSEEDPPPSPTPKRGKKNPLDPSFRDPAPRRKNNKRRKKGSEDTEYTDHDSEDDISFVPKYERNQLLDIHPKRRGKAQLEPENLPINPDLGPQEQALAAQLHACSKKASIPRHWQKDFMTLPEKLFFAADNDKHEEGDFVLGAHKSSEFYAIRAFQGLLQVCGHVRDFCNVLRSPPEPFIKKTIEKYLRWAVTDAGLVVEPCNIPMHVVYTKTDKEDSQEAITKFYKKLQIRANDFKRYVLLTPARDKFWPTLIGFFVTGPIVSVVTLDTTPQPSDANPPSEDKSAKPLGKEDSSEINLLMYMDLSDMNRDVWGAMFLAILIGHVRNTMVKLASNYKSAWVAQCPDPYGDSGYFSDRDQ</sequence>
<dbReference type="Proteomes" id="UP000177622">
    <property type="component" value="Unassembled WGS sequence"/>
</dbReference>
<accession>A0A1F5LXT9</accession>
<feature type="compositionally biased region" description="Low complexity" evidence="1">
    <location>
        <begin position="40"/>
        <end position="53"/>
    </location>
</feature>
<dbReference type="OrthoDB" id="5286775at2759"/>
<feature type="compositionally biased region" description="Basic and acidic residues" evidence="1">
    <location>
        <begin position="366"/>
        <end position="375"/>
    </location>
</feature>
<feature type="region of interest" description="Disordered" evidence="1">
    <location>
        <begin position="202"/>
        <end position="221"/>
    </location>
</feature>
<feature type="compositionally biased region" description="Basic and acidic residues" evidence="1">
    <location>
        <begin position="255"/>
        <end position="276"/>
    </location>
</feature>
<feature type="region of interest" description="Disordered" evidence="1">
    <location>
        <begin position="236"/>
        <end position="385"/>
    </location>
</feature>
<comment type="caution">
    <text evidence="2">The sequence shown here is derived from an EMBL/GenBank/DDBJ whole genome shotgun (WGS) entry which is preliminary data.</text>
</comment>
<proteinExistence type="predicted"/>
<dbReference type="AlphaFoldDB" id="A0A1F5LXT9"/>
<dbReference type="RefSeq" id="XP_022493279.1">
    <property type="nucleotide sequence ID" value="XM_022627076.1"/>
</dbReference>
<feature type="compositionally biased region" description="Basic residues" evidence="1">
    <location>
        <begin position="356"/>
        <end position="365"/>
    </location>
</feature>
<evidence type="ECO:0000313" key="3">
    <source>
        <dbReference type="Proteomes" id="UP000177622"/>
    </source>
</evidence>
<reference evidence="2 3" key="1">
    <citation type="journal article" date="2016" name="Sci. Rep.">
        <title>Penicillium arizonense, a new, genome sequenced fungal species, reveals a high chemical diversity in secreted metabolites.</title>
        <authorList>
            <person name="Grijseels S."/>
            <person name="Nielsen J.C."/>
            <person name="Randelovic M."/>
            <person name="Nielsen J."/>
            <person name="Nielsen K.F."/>
            <person name="Workman M."/>
            <person name="Frisvad J.C."/>
        </authorList>
    </citation>
    <scope>NUCLEOTIDE SEQUENCE [LARGE SCALE GENOMIC DNA]</scope>
    <source>
        <strain evidence="2 3">CBS 141311</strain>
    </source>
</reference>
<feature type="region of interest" description="Disordered" evidence="1">
    <location>
        <begin position="596"/>
        <end position="617"/>
    </location>
</feature>
<dbReference type="STRING" id="1835702.A0A1F5LXT9"/>
<dbReference type="GeneID" id="34571810"/>